<dbReference type="SUPFAM" id="SSF56784">
    <property type="entry name" value="HAD-like"/>
    <property type="match status" value="1"/>
</dbReference>
<dbReference type="GO" id="GO:0008253">
    <property type="term" value="F:5'-nucleotidase activity"/>
    <property type="evidence" value="ECO:0007669"/>
    <property type="project" value="TreeGrafter"/>
</dbReference>
<dbReference type="PANTHER" id="PTHR12103">
    <property type="entry name" value="5'-NUCLEOTIDASE DOMAIN-CONTAINING"/>
    <property type="match status" value="1"/>
</dbReference>
<dbReference type="OrthoDB" id="8062037at2759"/>
<dbReference type="EMBL" id="CABITT030000006">
    <property type="protein sequence ID" value="VVB08489.1"/>
    <property type="molecule type" value="Genomic_DNA"/>
</dbReference>
<dbReference type="AlphaFoldDB" id="A0A565C4E4"/>
<dbReference type="GO" id="GO:0046872">
    <property type="term" value="F:metal ion binding"/>
    <property type="evidence" value="ECO:0007669"/>
    <property type="project" value="UniProtKB-KW"/>
</dbReference>
<sequence length="93" mass="10852">MKSDFFGSIDPDGCYFGRRKLSREELENTYGTRHIGHDQAKGLVGLMDFFCFIETWYNDASTIYNDVNRSIQYVHRSLLVHRGIVADPNRYLL</sequence>
<dbReference type="InterPro" id="IPR036412">
    <property type="entry name" value="HAD-like_sf"/>
</dbReference>
<evidence type="ECO:0000313" key="5">
    <source>
        <dbReference type="Proteomes" id="UP000489600"/>
    </source>
</evidence>
<keyword evidence="2" id="KW-0378">Hydrolase</keyword>
<proteinExistence type="predicted"/>
<protein>
    <submittedName>
        <fullName evidence="4">Uncharacterized protein</fullName>
    </submittedName>
</protein>
<evidence type="ECO:0000256" key="3">
    <source>
        <dbReference type="ARBA" id="ARBA00022842"/>
    </source>
</evidence>
<keyword evidence="3" id="KW-0460">Magnesium</keyword>
<comment type="caution">
    <text evidence="4">The sequence shown here is derived from an EMBL/GenBank/DDBJ whole genome shotgun (WGS) entry which is preliminary data.</text>
</comment>
<keyword evidence="5" id="KW-1185">Reference proteome</keyword>
<organism evidence="4 5">
    <name type="scientific">Arabis nemorensis</name>
    <dbReference type="NCBI Taxonomy" id="586526"/>
    <lineage>
        <taxon>Eukaryota</taxon>
        <taxon>Viridiplantae</taxon>
        <taxon>Streptophyta</taxon>
        <taxon>Embryophyta</taxon>
        <taxon>Tracheophyta</taxon>
        <taxon>Spermatophyta</taxon>
        <taxon>Magnoliopsida</taxon>
        <taxon>eudicotyledons</taxon>
        <taxon>Gunneridae</taxon>
        <taxon>Pentapetalae</taxon>
        <taxon>rosids</taxon>
        <taxon>malvids</taxon>
        <taxon>Brassicales</taxon>
        <taxon>Brassicaceae</taxon>
        <taxon>Arabideae</taxon>
        <taxon>Arabis</taxon>
    </lineage>
</organism>
<keyword evidence="1" id="KW-0479">Metal-binding</keyword>
<name>A0A565C4E4_9BRAS</name>
<dbReference type="PANTHER" id="PTHR12103:SF12">
    <property type="entry name" value="FI20020P1"/>
    <property type="match status" value="1"/>
</dbReference>
<dbReference type="Proteomes" id="UP000489600">
    <property type="component" value="Unassembled WGS sequence"/>
</dbReference>
<gene>
    <name evidence="4" type="ORF">ANE_LOCUS18933</name>
</gene>
<evidence type="ECO:0000256" key="1">
    <source>
        <dbReference type="ARBA" id="ARBA00022723"/>
    </source>
</evidence>
<dbReference type="Pfam" id="PF05761">
    <property type="entry name" value="5_nucleotid"/>
    <property type="match status" value="1"/>
</dbReference>
<accession>A0A565C4E4</accession>
<dbReference type="InterPro" id="IPR008380">
    <property type="entry name" value="HAD-SF_hydro_IG_5-nucl"/>
</dbReference>
<reference evidence="4" key="1">
    <citation type="submission" date="2019-07" db="EMBL/GenBank/DDBJ databases">
        <authorList>
            <person name="Dittberner H."/>
        </authorList>
    </citation>
    <scope>NUCLEOTIDE SEQUENCE [LARGE SCALE GENOMIC DNA]</scope>
</reference>
<evidence type="ECO:0000256" key="2">
    <source>
        <dbReference type="ARBA" id="ARBA00022801"/>
    </source>
</evidence>
<evidence type="ECO:0000313" key="4">
    <source>
        <dbReference type="EMBL" id="VVB08489.1"/>
    </source>
</evidence>